<gene>
    <name evidence="1" type="ORF">BSZ39_00335</name>
</gene>
<protein>
    <submittedName>
        <fullName evidence="1">Uncharacterized protein</fullName>
    </submittedName>
</protein>
<keyword evidence="2" id="KW-1185">Reference proteome</keyword>
<proteinExistence type="predicted"/>
<organism evidence="1 2">
    <name type="scientific">Bowdeniella nasicola</name>
    <dbReference type="NCBI Taxonomy" id="208480"/>
    <lineage>
        <taxon>Bacteria</taxon>
        <taxon>Bacillati</taxon>
        <taxon>Actinomycetota</taxon>
        <taxon>Actinomycetes</taxon>
        <taxon>Actinomycetales</taxon>
        <taxon>Actinomycetaceae</taxon>
        <taxon>Bowdeniella</taxon>
    </lineage>
</organism>
<dbReference type="Proteomes" id="UP000185628">
    <property type="component" value="Unassembled WGS sequence"/>
</dbReference>
<comment type="caution">
    <text evidence="1">The sequence shown here is derived from an EMBL/GenBank/DDBJ whole genome shotgun (WGS) entry which is preliminary data.</text>
</comment>
<sequence>MHGIDQQKIVEVVVDVLTGRAAELDSRALHRLRTGPGGDDPYRERADGAKAYRVAIERNSPSARRLHYWKAGETYEFARVVLHDDMRI</sequence>
<evidence type="ECO:0000313" key="2">
    <source>
        <dbReference type="Proteomes" id="UP000185628"/>
    </source>
</evidence>
<accession>A0A1Q5Q5T5</accession>
<dbReference type="OrthoDB" id="8452205at2"/>
<dbReference type="EMBL" id="MQVR01000001">
    <property type="protein sequence ID" value="OKL55185.1"/>
    <property type="molecule type" value="Genomic_DNA"/>
</dbReference>
<name>A0A1Q5Q5T5_9ACTO</name>
<dbReference type="RefSeq" id="WP_073715411.1">
    <property type="nucleotide sequence ID" value="NZ_MQVR01000001.1"/>
</dbReference>
<dbReference type="STRING" id="208480.SAMN02910418_01649"/>
<reference evidence="2" key="1">
    <citation type="submission" date="2016-12" db="EMBL/GenBank/DDBJ databases">
        <authorList>
            <person name="Meng X."/>
        </authorList>
    </citation>
    <scope>NUCLEOTIDE SEQUENCE [LARGE SCALE GENOMIC DNA]</scope>
    <source>
        <strain evidence="2">DSM 19116</strain>
    </source>
</reference>
<evidence type="ECO:0000313" key="1">
    <source>
        <dbReference type="EMBL" id="OKL55185.1"/>
    </source>
</evidence>
<dbReference type="AlphaFoldDB" id="A0A1Q5Q5T5"/>